<proteinExistence type="predicted"/>
<organism evidence="1 2">
    <name type="scientific">Trichinella papuae</name>
    <dbReference type="NCBI Taxonomy" id="268474"/>
    <lineage>
        <taxon>Eukaryota</taxon>
        <taxon>Metazoa</taxon>
        <taxon>Ecdysozoa</taxon>
        <taxon>Nematoda</taxon>
        <taxon>Enoplea</taxon>
        <taxon>Dorylaimia</taxon>
        <taxon>Trichinellida</taxon>
        <taxon>Trichinellidae</taxon>
        <taxon>Trichinella</taxon>
    </lineage>
</organism>
<reference evidence="1 2" key="1">
    <citation type="submission" date="2015-01" db="EMBL/GenBank/DDBJ databases">
        <title>Evolution of Trichinella species and genotypes.</title>
        <authorList>
            <person name="Korhonen P.K."/>
            <person name="Edoardo P."/>
            <person name="Giuseppe L.R."/>
            <person name="Gasser R.B."/>
        </authorList>
    </citation>
    <scope>NUCLEOTIDE SEQUENCE [LARGE SCALE GENOMIC DNA]</scope>
    <source>
        <strain evidence="1">ISS1980</strain>
    </source>
</reference>
<sequence>MLHTDLFAAKHLFLWGACRRLMAYEDKLLCSFDCINQLKQFYVTHCSTLLMGKKDYELKCVTIAIKLQGTNCSRRVEFKQLGVVFLFCNWGIDAAAVAQLSVGRMISKSTAAIQKVRGIMI</sequence>
<evidence type="ECO:0000313" key="2">
    <source>
        <dbReference type="Proteomes" id="UP000054843"/>
    </source>
</evidence>
<protein>
    <submittedName>
        <fullName evidence="1">Uncharacterized protein</fullName>
    </submittedName>
</protein>
<evidence type="ECO:0000313" key="1">
    <source>
        <dbReference type="EMBL" id="KRZ66184.1"/>
    </source>
</evidence>
<keyword evidence="2" id="KW-1185">Reference proteome</keyword>
<accession>A0A0V1M3A5</accession>
<dbReference type="AlphaFoldDB" id="A0A0V1M3A5"/>
<name>A0A0V1M3A5_9BILA</name>
<dbReference type="OrthoDB" id="10459317at2759"/>
<dbReference type="EMBL" id="JYDO01000258">
    <property type="protein sequence ID" value="KRZ66184.1"/>
    <property type="molecule type" value="Genomic_DNA"/>
</dbReference>
<comment type="caution">
    <text evidence="1">The sequence shown here is derived from an EMBL/GenBank/DDBJ whole genome shotgun (WGS) entry which is preliminary data.</text>
</comment>
<dbReference type="Proteomes" id="UP000054843">
    <property type="component" value="Unassembled WGS sequence"/>
</dbReference>
<gene>
    <name evidence="1" type="ORF">T10_4173</name>
</gene>